<sequence>MKIDWSIFWTAVSAIGTVVALLAFGVSFIQWSKAQKVKRIELLFLIMDKFIENDDVLHAMEMIDYEVPWYFPNFHDSSNLEQKSMDKLFTLMNNLAILANSELLKNEIKPFEYHLLRLLKDEQVQHYLWNLYHFSKRQNIQSVYHALIEYGLKKNYINKKKFDSKESFEKYLNF</sequence>
<dbReference type="KEGG" id="lfo:LMK00_01810"/>
<evidence type="ECO:0000313" key="3">
    <source>
        <dbReference type="Proteomes" id="UP001056730"/>
    </source>
</evidence>
<name>A0A9Q9D777_9LACT</name>
<dbReference type="EMBL" id="CP086395">
    <property type="protein sequence ID" value="USJ20752.1"/>
    <property type="molecule type" value="Genomic_DNA"/>
</dbReference>
<reference evidence="2" key="1">
    <citation type="journal article" date="2022" name="Front. Microbiol.">
        <title>Feed Insects as a Reservoir of Granadaene-Producing Lactococci.</title>
        <authorList>
            <person name="Neuzil-Bunesova V."/>
            <person name="Ramirez Garcia A."/>
            <person name="Modrackova N."/>
            <person name="Makovska M."/>
            <person name="Sabolova M."/>
            <person name="Sproer C."/>
            <person name="Bunk B."/>
            <person name="Blom J."/>
            <person name="Schwab C."/>
        </authorList>
    </citation>
    <scope>NUCLEOTIDE SEQUENCE</scope>
    <source>
        <strain evidence="2">I4/6O</strain>
    </source>
</reference>
<keyword evidence="1" id="KW-0472">Membrane</keyword>
<dbReference type="RefSeq" id="WP_252175582.1">
    <property type="nucleotide sequence ID" value="NZ_CP086395.1"/>
</dbReference>
<dbReference type="Proteomes" id="UP001056730">
    <property type="component" value="Chromosome"/>
</dbReference>
<gene>
    <name evidence="2" type="ORF">LMK00_01810</name>
</gene>
<evidence type="ECO:0000256" key="1">
    <source>
        <dbReference type="SAM" id="Phobius"/>
    </source>
</evidence>
<keyword evidence="1" id="KW-0812">Transmembrane</keyword>
<keyword evidence="1" id="KW-1133">Transmembrane helix</keyword>
<organism evidence="2 3">
    <name type="scientific">Lactococcus formosensis</name>
    <dbReference type="NCBI Taxonomy" id="1281486"/>
    <lineage>
        <taxon>Bacteria</taxon>
        <taxon>Bacillati</taxon>
        <taxon>Bacillota</taxon>
        <taxon>Bacilli</taxon>
        <taxon>Lactobacillales</taxon>
        <taxon>Streptococcaceae</taxon>
        <taxon>Lactococcus</taxon>
    </lineage>
</organism>
<evidence type="ECO:0000313" key="2">
    <source>
        <dbReference type="EMBL" id="USJ20752.1"/>
    </source>
</evidence>
<protein>
    <submittedName>
        <fullName evidence="2">Uncharacterized protein</fullName>
    </submittedName>
</protein>
<feature type="transmembrane region" description="Helical" evidence="1">
    <location>
        <begin position="6"/>
        <end position="29"/>
    </location>
</feature>
<dbReference type="AlphaFoldDB" id="A0A9Q9D777"/>
<accession>A0A9Q9D777</accession>
<proteinExistence type="predicted"/>